<dbReference type="Proteomes" id="UP000536509">
    <property type="component" value="Unassembled WGS sequence"/>
</dbReference>
<keyword evidence="1" id="KW-0732">Signal</keyword>
<dbReference type="Gene3D" id="2.130.10.130">
    <property type="entry name" value="Integrin alpha, N-terminal"/>
    <property type="match status" value="1"/>
</dbReference>
<dbReference type="InterPro" id="IPR028994">
    <property type="entry name" value="Integrin_alpha_N"/>
</dbReference>
<evidence type="ECO:0008006" key="4">
    <source>
        <dbReference type="Google" id="ProtNLM"/>
    </source>
</evidence>
<comment type="caution">
    <text evidence="2">The sequence shown here is derived from an EMBL/GenBank/DDBJ whole genome shotgun (WGS) entry which is preliminary data.</text>
</comment>
<evidence type="ECO:0000313" key="3">
    <source>
        <dbReference type="Proteomes" id="UP000536509"/>
    </source>
</evidence>
<keyword evidence="3" id="KW-1185">Reference proteome</keyword>
<reference evidence="2 3" key="1">
    <citation type="submission" date="2020-05" db="EMBL/GenBank/DDBJ databases">
        <title>Draft genome of Flavobacterium sp. IMCC34852.</title>
        <authorList>
            <person name="Song J."/>
            <person name="Cho J.-C."/>
        </authorList>
    </citation>
    <scope>NUCLEOTIDE SEQUENCE [LARGE SCALE GENOMIC DNA]</scope>
    <source>
        <strain evidence="2 3">IMCC34852</strain>
    </source>
</reference>
<feature type="signal peptide" evidence="1">
    <location>
        <begin position="1"/>
        <end position="22"/>
    </location>
</feature>
<dbReference type="SUPFAM" id="SSF69318">
    <property type="entry name" value="Integrin alpha N-terminal domain"/>
    <property type="match status" value="1"/>
</dbReference>
<sequence>MTKALKITFFFLLPLIVSGQYAFEKYPAVKFKAYNNWKINDTKDKVEFSQTISSFYKNGESLTIQLTSFKEHWFENSIIKVSKKDVEIKQFKENMGFNPIAIDTIRVADINGDGLKDLKIIAPYMGNGTASMNVKVIYLFQQANQGFIKISFDDKQYENRIERDLNGDGNYEIITMQLLSYQNHSYWNFNLFNFVSGKLVNVNEKHNYPILVQFLEKENYKITGKISRKKMKSFALKLPEAYDVKK</sequence>
<name>A0A7Y3R936_9FLAO</name>
<dbReference type="RefSeq" id="WP_171222317.1">
    <property type="nucleotide sequence ID" value="NZ_CP121446.1"/>
</dbReference>
<accession>A0A7Y3R936</accession>
<proteinExistence type="predicted"/>
<evidence type="ECO:0000313" key="2">
    <source>
        <dbReference type="EMBL" id="NNT72143.1"/>
    </source>
</evidence>
<evidence type="ECO:0000256" key="1">
    <source>
        <dbReference type="SAM" id="SignalP"/>
    </source>
</evidence>
<organism evidence="2 3">
    <name type="scientific">Flavobacterium rivulicola</name>
    <dbReference type="NCBI Taxonomy" id="2732161"/>
    <lineage>
        <taxon>Bacteria</taxon>
        <taxon>Pseudomonadati</taxon>
        <taxon>Bacteroidota</taxon>
        <taxon>Flavobacteriia</taxon>
        <taxon>Flavobacteriales</taxon>
        <taxon>Flavobacteriaceae</taxon>
        <taxon>Flavobacterium</taxon>
    </lineage>
</organism>
<dbReference type="AlphaFoldDB" id="A0A7Y3R936"/>
<feature type="chain" id="PRO_5031065054" description="VCBS repeat-containing protein" evidence="1">
    <location>
        <begin position="23"/>
        <end position="246"/>
    </location>
</feature>
<dbReference type="EMBL" id="JABEVX010000003">
    <property type="protein sequence ID" value="NNT72143.1"/>
    <property type="molecule type" value="Genomic_DNA"/>
</dbReference>
<protein>
    <recommendedName>
        <fullName evidence="4">VCBS repeat-containing protein</fullName>
    </recommendedName>
</protein>
<gene>
    <name evidence="2" type="ORF">HKT18_07955</name>
</gene>